<dbReference type="Proteomes" id="UP000028045">
    <property type="component" value="Unassembled WGS sequence"/>
</dbReference>
<protein>
    <submittedName>
        <fullName evidence="1">Uncharacterized protein</fullName>
    </submittedName>
</protein>
<gene>
    <name evidence="1" type="ORF">S7711_10686</name>
</gene>
<dbReference type="OrthoDB" id="10578919at2759"/>
<accession>A0A084AZN6</accession>
<dbReference type="HOGENOM" id="CLU_2307885_0_0_1"/>
<proteinExistence type="predicted"/>
<dbReference type="EMBL" id="KL648424">
    <property type="protein sequence ID" value="KEY70765.1"/>
    <property type="molecule type" value="Genomic_DNA"/>
</dbReference>
<keyword evidence="2" id="KW-1185">Reference proteome</keyword>
<sequence length="100" mass="10501">MQRGQRTLVVVWLALQPYHSQTPPDSGQPLAPEGALPLPLPKSLAGLLLIVLRSERAGVARGLQPGNPVTPCHGLAEDFLIDSPLEDETAAGGLPIQPAL</sequence>
<organism evidence="1 2">
    <name type="scientific">Stachybotrys chartarum (strain CBS 109288 / IBT 7711)</name>
    <name type="common">Toxic black mold</name>
    <name type="synonym">Stilbospora chartarum</name>
    <dbReference type="NCBI Taxonomy" id="1280523"/>
    <lineage>
        <taxon>Eukaryota</taxon>
        <taxon>Fungi</taxon>
        <taxon>Dikarya</taxon>
        <taxon>Ascomycota</taxon>
        <taxon>Pezizomycotina</taxon>
        <taxon>Sordariomycetes</taxon>
        <taxon>Hypocreomycetidae</taxon>
        <taxon>Hypocreales</taxon>
        <taxon>Stachybotryaceae</taxon>
        <taxon>Stachybotrys</taxon>
    </lineage>
</organism>
<evidence type="ECO:0000313" key="1">
    <source>
        <dbReference type="EMBL" id="KEY70765.1"/>
    </source>
</evidence>
<reference evidence="1 2" key="1">
    <citation type="journal article" date="2014" name="BMC Genomics">
        <title>Comparative genome sequencing reveals chemotype-specific gene clusters in the toxigenic black mold Stachybotrys.</title>
        <authorList>
            <person name="Semeiks J."/>
            <person name="Borek D."/>
            <person name="Otwinowski Z."/>
            <person name="Grishin N.V."/>
        </authorList>
    </citation>
    <scope>NUCLEOTIDE SEQUENCE [LARGE SCALE GENOMIC DNA]</scope>
    <source>
        <strain evidence="2">CBS 109288 / IBT 7711</strain>
    </source>
</reference>
<name>A0A084AZN6_STACB</name>
<dbReference type="AlphaFoldDB" id="A0A084AZN6"/>
<evidence type="ECO:0000313" key="2">
    <source>
        <dbReference type="Proteomes" id="UP000028045"/>
    </source>
</evidence>